<reference evidence="2 3" key="1">
    <citation type="submission" date="2006-10" db="EMBL/GenBank/DDBJ databases">
        <title>Complete sequence of Syntrophobacter fumaroxidans MPOB.</title>
        <authorList>
            <consortium name="US DOE Joint Genome Institute"/>
            <person name="Copeland A."/>
            <person name="Lucas S."/>
            <person name="Lapidus A."/>
            <person name="Barry K."/>
            <person name="Detter J.C."/>
            <person name="Glavina del Rio T."/>
            <person name="Hammon N."/>
            <person name="Israni S."/>
            <person name="Pitluck S."/>
            <person name="Goltsman E.G."/>
            <person name="Martinez M."/>
            <person name="Schmutz J."/>
            <person name="Larimer F."/>
            <person name="Land M."/>
            <person name="Hauser L."/>
            <person name="Kyrpides N."/>
            <person name="Kim E."/>
            <person name="Boone D.R."/>
            <person name="Brockman F."/>
            <person name="Culley D."/>
            <person name="Ferry J."/>
            <person name="Gunsalus R."/>
            <person name="McInerney M.J."/>
            <person name="Morrison M."/>
            <person name="Plugge C."/>
            <person name="Rohlin L."/>
            <person name="Scholten J."/>
            <person name="Sieber J."/>
            <person name="Stams A.J.M."/>
            <person name="Worm P."/>
            <person name="Henstra A.M."/>
            <person name="Richardson P."/>
        </authorList>
    </citation>
    <scope>NUCLEOTIDE SEQUENCE [LARGE SCALE GENOMIC DNA]</scope>
    <source>
        <strain evidence="3">DSM 10017 / MPOB</strain>
    </source>
</reference>
<evidence type="ECO:0000313" key="3">
    <source>
        <dbReference type="Proteomes" id="UP000001784"/>
    </source>
</evidence>
<dbReference type="EMBL" id="CP000478">
    <property type="protein sequence ID" value="ABK16026.1"/>
    <property type="molecule type" value="Genomic_DNA"/>
</dbReference>
<keyword evidence="3" id="KW-1185">Reference proteome</keyword>
<dbReference type="KEGG" id="sfu:Sfum_0326"/>
<dbReference type="AlphaFoldDB" id="A0LF24"/>
<evidence type="ECO:0000313" key="2">
    <source>
        <dbReference type="EMBL" id="ABK16026.1"/>
    </source>
</evidence>
<feature type="signal peptide" evidence="1">
    <location>
        <begin position="1"/>
        <end position="19"/>
    </location>
</feature>
<dbReference type="PANTHER" id="PTHR11102:SF160">
    <property type="entry name" value="ERAD-ASSOCIATED E3 UBIQUITIN-PROTEIN LIGASE COMPONENT HRD3"/>
    <property type="match status" value="1"/>
</dbReference>
<organism evidence="2 3">
    <name type="scientific">Syntrophobacter fumaroxidans (strain DSM 10017 / MPOB)</name>
    <dbReference type="NCBI Taxonomy" id="335543"/>
    <lineage>
        <taxon>Bacteria</taxon>
        <taxon>Pseudomonadati</taxon>
        <taxon>Thermodesulfobacteriota</taxon>
        <taxon>Syntrophobacteria</taxon>
        <taxon>Syntrophobacterales</taxon>
        <taxon>Syntrophobacteraceae</taxon>
        <taxon>Syntrophobacter</taxon>
    </lineage>
</organism>
<dbReference type="eggNOG" id="COG0790">
    <property type="taxonomic scope" value="Bacteria"/>
</dbReference>
<dbReference type="RefSeq" id="WP_011697199.1">
    <property type="nucleotide sequence ID" value="NC_008554.1"/>
</dbReference>
<feature type="chain" id="PRO_5002626087" evidence="1">
    <location>
        <begin position="20"/>
        <end position="155"/>
    </location>
</feature>
<dbReference type="InParanoid" id="A0LF24"/>
<dbReference type="Proteomes" id="UP000001784">
    <property type="component" value="Chromosome"/>
</dbReference>
<dbReference type="STRING" id="335543.Sfum_0326"/>
<dbReference type="InterPro" id="IPR011990">
    <property type="entry name" value="TPR-like_helical_dom_sf"/>
</dbReference>
<dbReference type="SMART" id="SM00671">
    <property type="entry name" value="SEL1"/>
    <property type="match status" value="2"/>
</dbReference>
<dbReference type="InterPro" id="IPR050767">
    <property type="entry name" value="Sel1_AlgK"/>
</dbReference>
<name>A0LF24_SYNFM</name>
<gene>
    <name evidence="2" type="ordered locus">Sfum_0326</name>
</gene>
<proteinExistence type="predicted"/>
<evidence type="ECO:0000256" key="1">
    <source>
        <dbReference type="SAM" id="SignalP"/>
    </source>
</evidence>
<dbReference type="SUPFAM" id="SSF81901">
    <property type="entry name" value="HCP-like"/>
    <property type="match status" value="1"/>
</dbReference>
<dbReference type="Gene3D" id="1.25.40.10">
    <property type="entry name" value="Tetratricopeptide repeat domain"/>
    <property type="match status" value="1"/>
</dbReference>
<accession>A0LF24</accession>
<sequence length="155" mass="17117" precursor="true">MKRIAFLIGLVVLAGPAWADFESGKAAYSRGDYETAFREFEILAKKGHAEAQVALGQMHLKGEAVGQSDVEAVKWFRKAAEQGNSFAQGKLGAAYEEGRGVPKDYVKAYMWLILAAAQGERGMAGFRDHIAQKMTPEQVARAQEMARNWRPRVAK</sequence>
<dbReference type="PANTHER" id="PTHR11102">
    <property type="entry name" value="SEL-1-LIKE PROTEIN"/>
    <property type="match status" value="1"/>
</dbReference>
<protein>
    <submittedName>
        <fullName evidence="2">Sel1 domain protein repeat-containing protein</fullName>
    </submittedName>
</protein>
<dbReference type="HOGENOM" id="CLU_000288_36_8_7"/>
<keyword evidence="1" id="KW-0732">Signal</keyword>
<dbReference type="InterPro" id="IPR006597">
    <property type="entry name" value="Sel1-like"/>
</dbReference>
<dbReference type="Pfam" id="PF08238">
    <property type="entry name" value="Sel1"/>
    <property type="match status" value="2"/>
</dbReference>